<dbReference type="Pfam" id="PF21860">
    <property type="entry name" value="Replitron_C"/>
    <property type="match status" value="1"/>
</dbReference>
<evidence type="ECO:0000259" key="2">
    <source>
        <dbReference type="Pfam" id="PF21860"/>
    </source>
</evidence>
<dbReference type="Proteomes" id="UP001054857">
    <property type="component" value="Unassembled WGS sequence"/>
</dbReference>
<dbReference type="AlphaFoldDB" id="A0AAD3HRN5"/>
<gene>
    <name evidence="3" type="ORF">Agub_g13684</name>
</gene>
<feature type="compositionally biased region" description="Low complexity" evidence="1">
    <location>
        <begin position="10"/>
        <end position="27"/>
    </location>
</feature>
<feature type="domain" description="Replitron C-terminal" evidence="2">
    <location>
        <begin position="56"/>
        <end position="110"/>
    </location>
</feature>
<reference evidence="3 4" key="1">
    <citation type="journal article" date="2021" name="Sci. Rep.">
        <title>Genome sequencing of the multicellular alga Astrephomene provides insights into convergent evolution of germ-soma differentiation.</title>
        <authorList>
            <person name="Yamashita S."/>
            <person name="Yamamoto K."/>
            <person name="Matsuzaki R."/>
            <person name="Suzuki S."/>
            <person name="Yamaguchi H."/>
            <person name="Hirooka S."/>
            <person name="Minakuchi Y."/>
            <person name="Miyagishima S."/>
            <person name="Kawachi M."/>
            <person name="Toyoda A."/>
            <person name="Nozaki H."/>
        </authorList>
    </citation>
    <scope>NUCLEOTIDE SEQUENCE [LARGE SCALE GENOMIC DNA]</scope>
    <source>
        <strain evidence="3 4">NIES-4017</strain>
    </source>
</reference>
<accession>A0AAD3HRN5</accession>
<keyword evidence="4" id="KW-1185">Reference proteome</keyword>
<dbReference type="EMBL" id="BMAR01000048">
    <property type="protein sequence ID" value="GFR51319.1"/>
    <property type="molecule type" value="Genomic_DNA"/>
</dbReference>
<sequence length="135" mass="14516">MSGAGGGPHPAGLQAQAAPQGQEPNGPDKVWVTRQNLSSLAQRHRQKLADPGVSFKDVVLSMMRSGTYAPDFDWCSTKAGGLHFERSQIAWRMTINPQSVTPADVDRLFFPGNPAGLPEQEELLEILAGAYGTTQ</sequence>
<evidence type="ECO:0000313" key="3">
    <source>
        <dbReference type="EMBL" id="GFR51319.1"/>
    </source>
</evidence>
<feature type="region of interest" description="Disordered" evidence="1">
    <location>
        <begin position="1"/>
        <end position="29"/>
    </location>
</feature>
<evidence type="ECO:0000256" key="1">
    <source>
        <dbReference type="SAM" id="MobiDB-lite"/>
    </source>
</evidence>
<organism evidence="3 4">
    <name type="scientific">Astrephomene gubernaculifera</name>
    <dbReference type="NCBI Taxonomy" id="47775"/>
    <lineage>
        <taxon>Eukaryota</taxon>
        <taxon>Viridiplantae</taxon>
        <taxon>Chlorophyta</taxon>
        <taxon>core chlorophytes</taxon>
        <taxon>Chlorophyceae</taxon>
        <taxon>CS clade</taxon>
        <taxon>Chlamydomonadales</taxon>
        <taxon>Astrephomenaceae</taxon>
        <taxon>Astrephomene</taxon>
    </lineage>
</organism>
<evidence type="ECO:0000313" key="4">
    <source>
        <dbReference type="Proteomes" id="UP001054857"/>
    </source>
</evidence>
<name>A0AAD3HRN5_9CHLO</name>
<proteinExistence type="predicted"/>
<dbReference type="InterPro" id="IPR054423">
    <property type="entry name" value="Replitron_C"/>
</dbReference>
<protein>
    <recommendedName>
        <fullName evidence="2">Replitron C-terminal domain-containing protein</fullName>
    </recommendedName>
</protein>
<comment type="caution">
    <text evidence="3">The sequence shown here is derived from an EMBL/GenBank/DDBJ whole genome shotgun (WGS) entry which is preliminary data.</text>
</comment>